<dbReference type="PANTHER" id="PTHR46896:SF3">
    <property type="entry name" value="FI06413P-RELATED"/>
    <property type="match status" value="1"/>
</dbReference>
<gene>
    <name evidence="7" type="ORF">FA13DRAFT_1607760</name>
</gene>
<dbReference type="STRING" id="71717.A0A4Y7TSK4"/>
<keyword evidence="2" id="KW-0597">Phosphoprotein</keyword>
<dbReference type="GO" id="GO:0005737">
    <property type="term" value="C:cytoplasm"/>
    <property type="evidence" value="ECO:0007669"/>
    <property type="project" value="TreeGrafter"/>
</dbReference>
<sequence>ILVFPVDAPGKVNIRNVDAARLEPGGHLNDTLIEFGLKLWLKDLEERTPDLAKQVYVFSSFFYRQLNKK</sequence>
<feature type="domain" description="Ubiquitin-like protease family profile" evidence="6">
    <location>
        <begin position="27"/>
        <end position="68"/>
    </location>
</feature>
<evidence type="ECO:0000256" key="3">
    <source>
        <dbReference type="ARBA" id="ARBA00022670"/>
    </source>
</evidence>
<evidence type="ECO:0000313" key="8">
    <source>
        <dbReference type="Proteomes" id="UP000298030"/>
    </source>
</evidence>
<dbReference type="InterPro" id="IPR051947">
    <property type="entry name" value="Sentrin-specific_protease"/>
</dbReference>
<organism evidence="7 8">
    <name type="scientific">Coprinellus micaceus</name>
    <name type="common">Glistening ink-cap mushroom</name>
    <name type="synonym">Coprinus micaceus</name>
    <dbReference type="NCBI Taxonomy" id="71717"/>
    <lineage>
        <taxon>Eukaryota</taxon>
        <taxon>Fungi</taxon>
        <taxon>Dikarya</taxon>
        <taxon>Basidiomycota</taxon>
        <taxon>Agaricomycotina</taxon>
        <taxon>Agaricomycetes</taxon>
        <taxon>Agaricomycetidae</taxon>
        <taxon>Agaricales</taxon>
        <taxon>Agaricineae</taxon>
        <taxon>Psathyrellaceae</taxon>
        <taxon>Coprinellus</taxon>
    </lineage>
</organism>
<protein>
    <recommendedName>
        <fullName evidence="6">Ubiquitin-like protease family profile domain-containing protein</fullName>
    </recommendedName>
</protein>
<dbReference type="Proteomes" id="UP000298030">
    <property type="component" value="Unassembled WGS sequence"/>
</dbReference>
<dbReference type="GO" id="GO:0016926">
    <property type="term" value="P:protein desumoylation"/>
    <property type="evidence" value="ECO:0007669"/>
    <property type="project" value="TreeGrafter"/>
</dbReference>
<evidence type="ECO:0000259" key="6">
    <source>
        <dbReference type="Pfam" id="PF02902"/>
    </source>
</evidence>
<dbReference type="PANTHER" id="PTHR46896">
    <property type="entry name" value="SENTRIN-SPECIFIC PROTEASE"/>
    <property type="match status" value="1"/>
</dbReference>
<feature type="non-terminal residue" evidence="7">
    <location>
        <position position="1"/>
    </location>
</feature>
<dbReference type="GO" id="GO:0006508">
    <property type="term" value="P:proteolysis"/>
    <property type="evidence" value="ECO:0007669"/>
    <property type="project" value="UniProtKB-KW"/>
</dbReference>
<dbReference type="EMBL" id="QPFP01000004">
    <property type="protein sequence ID" value="TEB37165.1"/>
    <property type="molecule type" value="Genomic_DNA"/>
</dbReference>
<proteinExistence type="inferred from homology"/>
<evidence type="ECO:0000256" key="2">
    <source>
        <dbReference type="ARBA" id="ARBA00022553"/>
    </source>
</evidence>
<evidence type="ECO:0000313" key="7">
    <source>
        <dbReference type="EMBL" id="TEB37165.1"/>
    </source>
</evidence>
<dbReference type="AlphaFoldDB" id="A0A4Y7TSK4"/>
<evidence type="ECO:0000256" key="1">
    <source>
        <dbReference type="ARBA" id="ARBA00005234"/>
    </source>
</evidence>
<keyword evidence="8" id="KW-1185">Reference proteome</keyword>
<dbReference type="Pfam" id="PF02902">
    <property type="entry name" value="Peptidase_C48"/>
    <property type="match status" value="1"/>
</dbReference>
<evidence type="ECO:0000256" key="5">
    <source>
        <dbReference type="ARBA" id="ARBA00022801"/>
    </source>
</evidence>
<accession>A0A4Y7TSK4</accession>
<dbReference type="OrthoDB" id="442460at2759"/>
<dbReference type="Gene3D" id="3.40.395.10">
    <property type="entry name" value="Adenoviral Proteinase, Chain A"/>
    <property type="match status" value="1"/>
</dbReference>
<comment type="similarity">
    <text evidence="1">Belongs to the peptidase C48 family.</text>
</comment>
<dbReference type="InterPro" id="IPR003653">
    <property type="entry name" value="Peptidase_C48_C"/>
</dbReference>
<name>A0A4Y7TSK4_COPMI</name>
<dbReference type="GO" id="GO:0070139">
    <property type="term" value="F:SUMO-specific endopeptidase activity"/>
    <property type="evidence" value="ECO:0007669"/>
    <property type="project" value="TreeGrafter"/>
</dbReference>
<dbReference type="InterPro" id="IPR038765">
    <property type="entry name" value="Papain-like_cys_pep_sf"/>
</dbReference>
<keyword evidence="3" id="KW-0645">Protease</keyword>
<evidence type="ECO:0000256" key="4">
    <source>
        <dbReference type="ARBA" id="ARBA00022786"/>
    </source>
</evidence>
<keyword evidence="5" id="KW-0378">Hydrolase</keyword>
<keyword evidence="4" id="KW-0833">Ubl conjugation pathway</keyword>
<reference evidence="7 8" key="1">
    <citation type="journal article" date="2019" name="Nat. Ecol. Evol.">
        <title>Megaphylogeny resolves global patterns of mushroom evolution.</title>
        <authorList>
            <person name="Varga T."/>
            <person name="Krizsan K."/>
            <person name="Foldi C."/>
            <person name="Dima B."/>
            <person name="Sanchez-Garcia M."/>
            <person name="Sanchez-Ramirez S."/>
            <person name="Szollosi G.J."/>
            <person name="Szarkandi J.G."/>
            <person name="Papp V."/>
            <person name="Albert L."/>
            <person name="Andreopoulos W."/>
            <person name="Angelini C."/>
            <person name="Antonin V."/>
            <person name="Barry K.W."/>
            <person name="Bougher N.L."/>
            <person name="Buchanan P."/>
            <person name="Buyck B."/>
            <person name="Bense V."/>
            <person name="Catcheside P."/>
            <person name="Chovatia M."/>
            <person name="Cooper J."/>
            <person name="Damon W."/>
            <person name="Desjardin D."/>
            <person name="Finy P."/>
            <person name="Geml J."/>
            <person name="Haridas S."/>
            <person name="Hughes K."/>
            <person name="Justo A."/>
            <person name="Karasinski D."/>
            <person name="Kautmanova I."/>
            <person name="Kiss B."/>
            <person name="Kocsube S."/>
            <person name="Kotiranta H."/>
            <person name="LaButti K.M."/>
            <person name="Lechner B.E."/>
            <person name="Liimatainen K."/>
            <person name="Lipzen A."/>
            <person name="Lukacs Z."/>
            <person name="Mihaltcheva S."/>
            <person name="Morgado L.N."/>
            <person name="Niskanen T."/>
            <person name="Noordeloos M.E."/>
            <person name="Ohm R.A."/>
            <person name="Ortiz-Santana B."/>
            <person name="Ovrebo C."/>
            <person name="Racz N."/>
            <person name="Riley R."/>
            <person name="Savchenko A."/>
            <person name="Shiryaev A."/>
            <person name="Soop K."/>
            <person name="Spirin V."/>
            <person name="Szebenyi C."/>
            <person name="Tomsovsky M."/>
            <person name="Tulloss R.E."/>
            <person name="Uehling J."/>
            <person name="Grigoriev I.V."/>
            <person name="Vagvolgyi C."/>
            <person name="Papp T."/>
            <person name="Martin F.M."/>
            <person name="Miettinen O."/>
            <person name="Hibbett D.S."/>
            <person name="Nagy L.G."/>
        </authorList>
    </citation>
    <scope>NUCLEOTIDE SEQUENCE [LARGE SCALE GENOMIC DNA]</scope>
    <source>
        <strain evidence="7 8">FP101781</strain>
    </source>
</reference>
<dbReference type="SUPFAM" id="SSF54001">
    <property type="entry name" value="Cysteine proteinases"/>
    <property type="match status" value="1"/>
</dbReference>
<comment type="caution">
    <text evidence="7">The sequence shown here is derived from an EMBL/GenBank/DDBJ whole genome shotgun (WGS) entry which is preliminary data.</text>
</comment>
<feature type="non-terminal residue" evidence="7">
    <location>
        <position position="69"/>
    </location>
</feature>
<dbReference type="GO" id="GO:0005634">
    <property type="term" value="C:nucleus"/>
    <property type="evidence" value="ECO:0007669"/>
    <property type="project" value="TreeGrafter"/>
</dbReference>